<keyword evidence="3" id="KW-0732">Signal</keyword>
<evidence type="ECO:0000313" key="8">
    <source>
        <dbReference type="EMBL" id="MBS0027698.1"/>
    </source>
</evidence>
<dbReference type="RefSeq" id="WP_211972803.1">
    <property type="nucleotide sequence ID" value="NZ_CBFHAM010000001.1"/>
</dbReference>
<evidence type="ECO:0000256" key="3">
    <source>
        <dbReference type="ARBA" id="ARBA00022729"/>
    </source>
</evidence>
<dbReference type="InterPro" id="IPR011990">
    <property type="entry name" value="TPR-like_helical_dom_sf"/>
</dbReference>
<dbReference type="EMBL" id="JAGTXB010000004">
    <property type="protein sequence ID" value="MBS0027698.1"/>
    <property type="molecule type" value="Genomic_DNA"/>
</dbReference>
<evidence type="ECO:0000256" key="1">
    <source>
        <dbReference type="ARBA" id="ARBA00004442"/>
    </source>
</evidence>
<evidence type="ECO:0000256" key="2">
    <source>
        <dbReference type="ARBA" id="ARBA00006275"/>
    </source>
</evidence>
<comment type="similarity">
    <text evidence="2">Belongs to the SusD family.</text>
</comment>
<evidence type="ECO:0000259" key="7">
    <source>
        <dbReference type="Pfam" id="PF14322"/>
    </source>
</evidence>
<reference evidence="8 9" key="1">
    <citation type="submission" date="2021-04" db="EMBL/GenBank/DDBJ databases">
        <title>Chitinophaga sp. nov., isolated from the rhizosphere soil.</title>
        <authorList>
            <person name="He S."/>
        </authorList>
    </citation>
    <scope>NUCLEOTIDE SEQUENCE [LARGE SCALE GENOMIC DNA]</scope>
    <source>
        <strain evidence="8 9">2R12</strain>
    </source>
</reference>
<organism evidence="8 9">
    <name type="scientific">Chitinophaga hostae</name>
    <dbReference type="NCBI Taxonomy" id="2831022"/>
    <lineage>
        <taxon>Bacteria</taxon>
        <taxon>Pseudomonadati</taxon>
        <taxon>Bacteroidota</taxon>
        <taxon>Chitinophagia</taxon>
        <taxon>Chitinophagales</taxon>
        <taxon>Chitinophagaceae</taxon>
        <taxon>Chitinophaga</taxon>
    </lineage>
</organism>
<dbReference type="Proteomes" id="UP000676386">
    <property type="component" value="Unassembled WGS sequence"/>
</dbReference>
<evidence type="ECO:0000313" key="9">
    <source>
        <dbReference type="Proteomes" id="UP000676386"/>
    </source>
</evidence>
<keyword evidence="5" id="KW-0998">Cell outer membrane</keyword>
<protein>
    <submittedName>
        <fullName evidence="8">RagB/SusD family nutrient uptake outer membrane protein</fullName>
    </submittedName>
</protein>
<proteinExistence type="inferred from homology"/>
<dbReference type="Gene3D" id="1.25.40.390">
    <property type="match status" value="1"/>
</dbReference>
<accession>A0ABS5IXK6</accession>
<keyword evidence="9" id="KW-1185">Reference proteome</keyword>
<dbReference type="Pfam" id="PF14322">
    <property type="entry name" value="SusD-like_3"/>
    <property type="match status" value="1"/>
</dbReference>
<name>A0ABS5IXK6_9BACT</name>
<comment type="caution">
    <text evidence="8">The sequence shown here is derived from an EMBL/GenBank/DDBJ whole genome shotgun (WGS) entry which is preliminary data.</text>
</comment>
<comment type="subcellular location">
    <subcellularLocation>
        <location evidence="1">Cell outer membrane</location>
    </subcellularLocation>
</comment>
<feature type="domain" description="RagB/SusD" evidence="6">
    <location>
        <begin position="300"/>
        <end position="595"/>
    </location>
</feature>
<sequence length="598" mass="67290">MNTSVYTNCKKARWLLLLVFTILLVSCTKFLDKGPLDTLSQTNYWQTAAQLDMYIVGKYQWLPETNFWNDATSDNMMGGGYVGGYSRYMNGQTVTPTAAGSGGWSWGPVYEINYFFDNYQQCKDPFEKYKQTLGEACFLKALVYHNLVKQFGDVPWYSHAISATDQAALTRKRDTRALVVDSIMALIDKSIDLLGTRATVGVNRINKETALIYKSRVALYEASWAKYHKNTPSASGVNASAYFQKVIDAYTQLKSISGDFAGMIYSTGHPGVDYFNLFNQENYSTVNEVTLSHTYSNNIIGATGNSVNWWTTVGYFDRGYTLALAQAFLDKNGNTIDVTNNTLFPKKGASCLPDLKAALDPRFGQSIFVPGDHFNNVLDPNRVYTICENLGTNYYNATATGYWPKKGNNPDINYNSQAGNPTTSGICFRVPEIMLNYVEAYVELNNTLPDLSDNIDKIRARVGMPALTNHLPNVDATWPNYGYIIADILAIVRNERNTELFGEGYRMDDWKRWRAHALFNSDASRPRGFKYDPADYDAATNATLSTQLDSKGYYDPWKSVLPNGFKFRPEKDYLSPIPLEDITRSNRNLTQNPGWDAP</sequence>
<dbReference type="SUPFAM" id="SSF48452">
    <property type="entry name" value="TPR-like"/>
    <property type="match status" value="1"/>
</dbReference>
<dbReference type="InterPro" id="IPR033985">
    <property type="entry name" value="SusD-like_N"/>
</dbReference>
<evidence type="ECO:0000256" key="4">
    <source>
        <dbReference type="ARBA" id="ARBA00023136"/>
    </source>
</evidence>
<dbReference type="InterPro" id="IPR012944">
    <property type="entry name" value="SusD_RagB_dom"/>
</dbReference>
<evidence type="ECO:0000256" key="5">
    <source>
        <dbReference type="ARBA" id="ARBA00023237"/>
    </source>
</evidence>
<keyword evidence="4" id="KW-0472">Membrane</keyword>
<gene>
    <name evidence="8" type="ORF">KE626_10295</name>
</gene>
<dbReference type="Pfam" id="PF07980">
    <property type="entry name" value="SusD_RagB"/>
    <property type="match status" value="1"/>
</dbReference>
<feature type="domain" description="SusD-like N-terminal" evidence="7">
    <location>
        <begin position="30"/>
        <end position="219"/>
    </location>
</feature>
<evidence type="ECO:0000259" key="6">
    <source>
        <dbReference type="Pfam" id="PF07980"/>
    </source>
</evidence>